<keyword evidence="4" id="KW-1185">Reference proteome</keyword>
<gene>
    <name evidence="2" type="ORF">LUA81_02980</name>
    <name evidence="1" type="ORF">LUA82_03000</name>
</gene>
<dbReference type="EMBL" id="CP089286">
    <property type="protein sequence ID" value="UTO55146.1"/>
    <property type="molecule type" value="Genomic_DNA"/>
</dbReference>
<dbReference type="Proteomes" id="UP001059822">
    <property type="component" value="Chromosome"/>
</dbReference>
<proteinExistence type="predicted"/>
<organism evidence="1 3">
    <name type="scientific">Neoehrlichia mikurensis</name>
    <dbReference type="NCBI Taxonomy" id="89586"/>
    <lineage>
        <taxon>Bacteria</taxon>
        <taxon>Pseudomonadati</taxon>
        <taxon>Pseudomonadota</taxon>
        <taxon>Alphaproteobacteria</taxon>
        <taxon>Rickettsiales</taxon>
        <taxon>Anaplasmataceae</taxon>
        <taxon>Candidatus Neoehrlichia</taxon>
    </lineage>
</organism>
<dbReference type="RefSeq" id="WP_218194276.1">
    <property type="nucleotide sequence ID" value="NZ_CP054597.1"/>
</dbReference>
<dbReference type="EMBL" id="CP089285">
    <property type="protein sequence ID" value="UTO56067.1"/>
    <property type="molecule type" value="Genomic_DNA"/>
</dbReference>
<protein>
    <submittedName>
        <fullName evidence="1">Uncharacterized protein</fullName>
    </submittedName>
</protein>
<evidence type="ECO:0000313" key="3">
    <source>
        <dbReference type="Proteomes" id="UP001059822"/>
    </source>
</evidence>
<name>A0A9Q9F4H0_9RICK</name>
<sequence length="1045" mass="117747">MLSNNDTIDSLEEDSSKIAGAVHVVTALKDVKVDSLCSLSVISDNALSDSSEEDSSKYDSSEEDSSKIAGAVHVVTTSKDNVASEIHDIEVDSLDNVSFSINRRSIPAEESSKLKYGTVDQFDKALDSDMSYTDIEKEVLSIIRQIQEACNDDTYESYCYNFVILTLIECNDFCKCLNEIYLNLKGFEYYYDQKCKCCDVELPIIPLFSKQKEVCDILERFHMLYHTSTASQDVQKCVKSLCKPTVNPLISDLKITHNRLFFKKILEEFCNHGISGQYIGKFRDKNGQIFILPQYFKYLHSIKLLDSSIYVCGDIYDYVNISLGNNNIYVLGNVYGSIISGGGVINVRGNLYGKLESYSGVVNVYGNNEGKIIGDNCTIVVYLNNKCNISNINGDVTIKDNNGVIYLEKGGCIYVNGDNNQSINCSKNDCNVSICGNNNGIINYQNSGKITVINTNYGSINCINDDVSNICKFNVDISNFYFREQYDDCYYNTLSRKCLVTVNICSNYGDITSDSSAILIDDQYSSSRIKCNNSILMINQVHCFNNMMNSCIYPKYIAFKKQFIKVQNSMVIIKGDANGMVLNGKNIQFITLGNVEYCDINMEGVSGYVEKIHDSTLVLNDSYLNTNSIVRSKMHVIDSKVYVYNKDMLDLQDNIEMFCNGILQSGKKKDDAISIRKKDFGKLQCVNLTIHGKSLLKAYISDRDTVMFGDNQSQVMLYMAIGTKFFVKRCLLEVIVMVGGNIDTSNSTVVLHYKSETSIERVLPHQALQWAILRNKITNKLKKDLVLTQQKQGIIGNYEREVYSLLSNGQTSYESGRKYFFVLRKCDHKVSDNNSYIEKISTSELMPPLEEDYALPSTSELKDDVESLYNSSSITSCNSVVDKKSSIKTSFMGEKKIFNRILKKSKDGYMTLKDSDKNVTSSKPRICITELLDDKSTMFCDAISKKNSAKEGDIEEKIVPFVSVLKNNRSETLPLSVMSDVTSFNIQGSSCIKKDSVFPIINSNNGAYEGEVVLHCQCFFLDKYRLTKSENYLNKLKYIEKKLQK</sequence>
<evidence type="ECO:0000313" key="1">
    <source>
        <dbReference type="EMBL" id="UTO55146.1"/>
    </source>
</evidence>
<evidence type="ECO:0000313" key="4">
    <source>
        <dbReference type="Proteomes" id="UP001059985"/>
    </source>
</evidence>
<reference evidence="1" key="1">
    <citation type="journal article" date="2022" name="Microorganisms">
        <title>Assembly and Comparison of Ca. Neoehrlichia mikurensis Genomes.</title>
        <authorList>
            <person name="Azagi T."/>
            <person name="Dirks R.P."/>
            <person name="Yebra-Pimentel E.S."/>
            <person name="Schaap P.J."/>
            <person name="Koehorst J.J."/>
            <person name="Esser H.J."/>
            <person name="Sprong H."/>
        </authorList>
    </citation>
    <scope>NUCLEOTIDE SEQUENCE</scope>
    <source>
        <strain evidence="2">18-2804</strain>
        <strain evidence="1">18-2837</strain>
    </source>
</reference>
<accession>A0A9Q9F4H0</accession>
<evidence type="ECO:0000313" key="2">
    <source>
        <dbReference type="EMBL" id="UTO56067.1"/>
    </source>
</evidence>
<dbReference type="Proteomes" id="UP001059985">
    <property type="component" value="Chromosome"/>
</dbReference>
<dbReference type="AlphaFoldDB" id="A0A9Q9F4H0"/>